<dbReference type="PANTHER" id="PTHR21974">
    <property type="entry name" value="RE15880P"/>
    <property type="match status" value="1"/>
</dbReference>
<dbReference type="AlphaFoldDB" id="A0AA35QEQ2"/>
<evidence type="ECO:0000313" key="3">
    <source>
        <dbReference type="Proteomes" id="UP001160390"/>
    </source>
</evidence>
<protein>
    <submittedName>
        <fullName evidence="2">Uncharacterized protein</fullName>
    </submittedName>
</protein>
<keyword evidence="3" id="KW-1185">Reference proteome</keyword>
<accession>A0AA35QEQ2</accession>
<sequence length="357" mass="41833">MSILEKQIQSASSRNTELLQILAETDYAVPILNEQLRLIHDLDKELNKNYVTLRQLDDQREVELKDHVRYRDSHFRRFLFKATGQKDKFAAQASKEEKEYFDLLRRHHETTVLNESLKQQLQAARAAVTQLEPQAKIHQAAQQELDNLYNAIFGGETPHFPTEDALERESEKALQRYHDVRVRQEQEAQSVKLMTEATRRAKHAADLMASARTASRMDIMGNNMADIVERSALGQAEMAYREARHLAQLARYDDLPSVNINQGNVMSDMLMDNIFSDMEFHEEIKRGQREMESFEWKLGQRLKMAQERKKAVQLQLTEAEKELEVKRRKLQAERMRVFEQLTTHKRRADILQAMSRR</sequence>
<evidence type="ECO:0000256" key="1">
    <source>
        <dbReference type="SAM" id="Coils"/>
    </source>
</evidence>
<comment type="caution">
    <text evidence="2">The sequence shown here is derived from an EMBL/GenBank/DDBJ whole genome shotgun (WGS) entry which is preliminary data.</text>
</comment>
<dbReference type="Proteomes" id="UP001160390">
    <property type="component" value="Unassembled WGS sequence"/>
</dbReference>
<dbReference type="EMBL" id="CABFNP030001353">
    <property type="protein sequence ID" value="CAI6100713.1"/>
    <property type="molecule type" value="Genomic_DNA"/>
</dbReference>
<organism evidence="2 3">
    <name type="scientific">Clonostachys chloroleuca</name>
    <dbReference type="NCBI Taxonomy" id="1926264"/>
    <lineage>
        <taxon>Eukaryota</taxon>
        <taxon>Fungi</taxon>
        <taxon>Dikarya</taxon>
        <taxon>Ascomycota</taxon>
        <taxon>Pezizomycotina</taxon>
        <taxon>Sordariomycetes</taxon>
        <taxon>Hypocreomycetidae</taxon>
        <taxon>Hypocreales</taxon>
        <taxon>Bionectriaceae</taxon>
        <taxon>Clonostachys</taxon>
    </lineage>
</organism>
<gene>
    <name evidence="2" type="ORF">CCHLO57077_00006782</name>
</gene>
<dbReference type="PANTHER" id="PTHR21974:SF2">
    <property type="entry name" value="RE15880P"/>
    <property type="match status" value="1"/>
</dbReference>
<reference evidence="2" key="1">
    <citation type="submission" date="2023-01" db="EMBL/GenBank/DDBJ databases">
        <authorList>
            <person name="Piombo E."/>
        </authorList>
    </citation>
    <scope>NUCLEOTIDE SEQUENCE</scope>
</reference>
<evidence type="ECO:0000313" key="2">
    <source>
        <dbReference type="EMBL" id="CAI6100713.1"/>
    </source>
</evidence>
<proteinExistence type="predicted"/>
<keyword evidence="1" id="KW-0175">Coiled coil</keyword>
<feature type="coiled-coil region" evidence="1">
    <location>
        <begin position="302"/>
        <end position="336"/>
    </location>
</feature>
<name>A0AA35QEQ2_9HYPO</name>